<evidence type="ECO:0000256" key="11">
    <source>
        <dbReference type="ARBA" id="ARBA00023242"/>
    </source>
</evidence>
<evidence type="ECO:0000256" key="18">
    <source>
        <dbReference type="SAM" id="MobiDB-lite"/>
    </source>
</evidence>
<evidence type="ECO:0000256" key="2">
    <source>
        <dbReference type="ARBA" id="ARBA00010237"/>
    </source>
</evidence>
<evidence type="ECO:0000256" key="13">
    <source>
        <dbReference type="ARBA" id="ARBA00030702"/>
    </source>
</evidence>
<evidence type="ECO:0000256" key="3">
    <source>
        <dbReference type="ARBA" id="ARBA00012475"/>
    </source>
</evidence>
<evidence type="ECO:0000256" key="1">
    <source>
        <dbReference type="ARBA" id="ARBA00004123"/>
    </source>
</evidence>
<keyword evidence="9 16" id="KW-0506">mRNA capping</keyword>
<dbReference type="GO" id="GO:0005524">
    <property type="term" value="F:ATP binding"/>
    <property type="evidence" value="ECO:0007669"/>
    <property type="project" value="InterPro"/>
</dbReference>
<dbReference type="InterPro" id="IPR017075">
    <property type="entry name" value="mRNA_cap_enzyme_alpha"/>
</dbReference>
<dbReference type="CDD" id="cd07895">
    <property type="entry name" value="Adenylation_mRNA_capping"/>
    <property type="match status" value="1"/>
</dbReference>
<dbReference type="Gene3D" id="2.40.50.140">
    <property type="entry name" value="Nucleic acid-binding proteins"/>
    <property type="match status" value="1"/>
</dbReference>
<dbReference type="EMBL" id="MU007063">
    <property type="protein sequence ID" value="KAF2426595.1"/>
    <property type="molecule type" value="Genomic_DNA"/>
</dbReference>
<dbReference type="PIRSF" id="PIRSF036959">
    <property type="entry name" value="mRNA_cap_alpha"/>
    <property type="match status" value="1"/>
</dbReference>
<feature type="active site" description="N6-GMP-lysine intermediate" evidence="17">
    <location>
        <position position="62"/>
    </location>
</feature>
<dbReference type="GO" id="GO:0005525">
    <property type="term" value="F:GTP binding"/>
    <property type="evidence" value="ECO:0007669"/>
    <property type="project" value="UniProtKB-KW"/>
</dbReference>
<comment type="catalytic activity">
    <reaction evidence="14">
        <text>a 5'-end diphospho-ribonucleoside in mRNA + GTP + H(+) = a 5'-end (5'-triphosphoguanosine)-ribonucleoside in mRNA + diphosphate</text>
        <dbReference type="Rhea" id="RHEA:67012"/>
        <dbReference type="Rhea" id="RHEA-COMP:17165"/>
        <dbReference type="Rhea" id="RHEA-COMP:17166"/>
        <dbReference type="ChEBI" id="CHEBI:15378"/>
        <dbReference type="ChEBI" id="CHEBI:33019"/>
        <dbReference type="ChEBI" id="CHEBI:37565"/>
        <dbReference type="ChEBI" id="CHEBI:167616"/>
        <dbReference type="ChEBI" id="CHEBI:167617"/>
        <dbReference type="EC" id="2.7.7.50"/>
    </reaction>
    <physiologicalReaction direction="left-to-right" evidence="14">
        <dbReference type="Rhea" id="RHEA:67013"/>
    </physiologicalReaction>
</comment>
<dbReference type="Gene3D" id="3.30.470.30">
    <property type="entry name" value="DNA ligase/mRNA capping enzyme"/>
    <property type="match status" value="1"/>
</dbReference>
<protein>
    <recommendedName>
        <fullName evidence="4 16">mRNA-capping enzyme subunit alpha</fullName>
        <ecNumber evidence="3 16">2.7.7.50</ecNumber>
    </recommendedName>
    <alternativeName>
        <fullName evidence="12 16">GTP--RNA guanylyltransferase</fullName>
    </alternativeName>
    <alternativeName>
        <fullName evidence="13 16">mRNA guanylyltransferase</fullName>
    </alternativeName>
</protein>
<evidence type="ECO:0000256" key="8">
    <source>
        <dbReference type="ARBA" id="ARBA00022741"/>
    </source>
</evidence>
<evidence type="ECO:0000256" key="7">
    <source>
        <dbReference type="ARBA" id="ARBA00022695"/>
    </source>
</evidence>
<dbReference type="EC" id="2.7.7.50" evidence="3 16"/>
<evidence type="ECO:0000256" key="12">
    <source>
        <dbReference type="ARBA" id="ARBA00029909"/>
    </source>
</evidence>
<feature type="domain" description="mRNA capping enzyme C-terminal" evidence="20">
    <location>
        <begin position="242"/>
        <end position="364"/>
    </location>
</feature>
<dbReference type="GO" id="GO:0006370">
    <property type="term" value="P:7-methylguanosine mRNA capping"/>
    <property type="evidence" value="ECO:0007669"/>
    <property type="project" value="UniProtKB-KW"/>
</dbReference>
<comment type="subcellular location">
    <subcellularLocation>
        <location evidence="1 16">Nucleus</location>
    </subcellularLocation>
</comment>
<evidence type="ECO:0000256" key="17">
    <source>
        <dbReference type="PIRSR" id="PIRSR036959-1"/>
    </source>
</evidence>
<keyword evidence="11 16" id="KW-0539">Nucleus</keyword>
<dbReference type="PANTHER" id="PTHR10367:SF17">
    <property type="entry name" value="MRNA-CAPPING ENZYME"/>
    <property type="match status" value="1"/>
</dbReference>
<comment type="subunit">
    <text evidence="15">Heterodimer. The mRNA-capping enzyme is composed of two separate chains alpha and beta, respectively a mRNA guanylyltransferase and an mRNA 5'-triphosphate monophosphatase.</text>
</comment>
<feature type="domain" description="mRNA capping enzyme adenylation" evidence="19">
    <location>
        <begin position="40"/>
        <end position="238"/>
    </location>
</feature>
<evidence type="ECO:0000259" key="19">
    <source>
        <dbReference type="Pfam" id="PF01331"/>
    </source>
</evidence>
<sequence length="404" mass="46470">MPGSVPQIPGHKASEELAHTFRTEVAHLLERNSTNFPGAQPVSFARGHLRELCRRDYFLCEKTDGIRCLLYCTNEGPREIHYLIDRKNDYYFLEDRGQILHFPMPDDPSYESFHKDTIIDGELVLDTDKNGNETLRYLVFDCLVLDGENLTKKPLDKRIGRFRQFVYKPFSEVYKKYPGEREALPFDVQFKDMDKPYALEAMFKDKLPNLPHGNDGLVFTCKGTEYVTGTDEHILKWKPAHENSIDFKLTLGDFPLAHDESGPYPDYDAKPTITLSVFHGSNRYEPFTPLTFTGSDWVAMKSLNQQLDGRIIECYRDNEMNWRFKKEEDGTPRFRDDKATANHISTVMKVIESIDDGVTMEELIGAEGSIKAAWKARHPEEMQQGPPQQQQGQRPVVNGHVNGR</sequence>
<dbReference type="OrthoDB" id="200924at2759"/>
<organism evidence="21 22">
    <name type="scientific">Tothia fuscella</name>
    <dbReference type="NCBI Taxonomy" id="1048955"/>
    <lineage>
        <taxon>Eukaryota</taxon>
        <taxon>Fungi</taxon>
        <taxon>Dikarya</taxon>
        <taxon>Ascomycota</taxon>
        <taxon>Pezizomycotina</taxon>
        <taxon>Dothideomycetes</taxon>
        <taxon>Pleosporomycetidae</taxon>
        <taxon>Venturiales</taxon>
        <taxon>Cylindrosympodiaceae</taxon>
        <taxon>Tothia</taxon>
    </lineage>
</organism>
<evidence type="ECO:0000256" key="9">
    <source>
        <dbReference type="ARBA" id="ARBA00023042"/>
    </source>
</evidence>
<proteinExistence type="inferred from homology"/>
<name>A0A9P4TWG5_9PEZI</name>
<evidence type="ECO:0000256" key="6">
    <source>
        <dbReference type="ARBA" id="ARBA00022679"/>
    </source>
</evidence>
<reference evidence="21" key="1">
    <citation type="journal article" date="2020" name="Stud. Mycol.">
        <title>101 Dothideomycetes genomes: a test case for predicting lifestyles and emergence of pathogens.</title>
        <authorList>
            <person name="Haridas S."/>
            <person name="Albert R."/>
            <person name="Binder M."/>
            <person name="Bloem J."/>
            <person name="Labutti K."/>
            <person name="Salamov A."/>
            <person name="Andreopoulos B."/>
            <person name="Baker S."/>
            <person name="Barry K."/>
            <person name="Bills G."/>
            <person name="Bluhm B."/>
            <person name="Cannon C."/>
            <person name="Castanera R."/>
            <person name="Culley D."/>
            <person name="Daum C."/>
            <person name="Ezra D."/>
            <person name="Gonzalez J."/>
            <person name="Henrissat B."/>
            <person name="Kuo A."/>
            <person name="Liang C."/>
            <person name="Lipzen A."/>
            <person name="Lutzoni F."/>
            <person name="Magnuson J."/>
            <person name="Mondo S."/>
            <person name="Nolan M."/>
            <person name="Ohm R."/>
            <person name="Pangilinan J."/>
            <person name="Park H.-J."/>
            <person name="Ramirez L."/>
            <person name="Alfaro M."/>
            <person name="Sun H."/>
            <person name="Tritt A."/>
            <person name="Yoshinaga Y."/>
            <person name="Zwiers L.-H."/>
            <person name="Turgeon B."/>
            <person name="Goodwin S."/>
            <person name="Spatafora J."/>
            <person name="Crous P."/>
            <person name="Grigoriev I."/>
        </authorList>
    </citation>
    <scope>NUCLEOTIDE SEQUENCE</scope>
    <source>
        <strain evidence="21">CBS 130266</strain>
    </source>
</reference>
<evidence type="ECO:0000313" key="22">
    <source>
        <dbReference type="Proteomes" id="UP000800235"/>
    </source>
</evidence>
<dbReference type="FunFam" id="3.30.470.30:FF:000011">
    <property type="entry name" value="mRNA-capping enzyme subunit alpha"/>
    <property type="match status" value="1"/>
</dbReference>
<dbReference type="InterPro" id="IPR012340">
    <property type="entry name" value="NA-bd_OB-fold"/>
</dbReference>
<dbReference type="InterPro" id="IPR051029">
    <property type="entry name" value="mRNA_Capping_Enz/RNA_Phosphat"/>
</dbReference>
<dbReference type="Pfam" id="PF03919">
    <property type="entry name" value="mRNA_cap_C"/>
    <property type="match status" value="1"/>
</dbReference>
<dbReference type="GO" id="GO:0031533">
    <property type="term" value="C:mRNA capping enzyme complex"/>
    <property type="evidence" value="ECO:0007669"/>
    <property type="project" value="InterPro"/>
</dbReference>
<comment type="similarity">
    <text evidence="2 16">Belongs to the eukaryotic GTase family.</text>
</comment>
<keyword evidence="5 16" id="KW-0507">mRNA processing</keyword>
<keyword evidence="22" id="KW-1185">Reference proteome</keyword>
<evidence type="ECO:0000256" key="15">
    <source>
        <dbReference type="ARBA" id="ARBA00047082"/>
    </source>
</evidence>
<evidence type="ECO:0000256" key="16">
    <source>
        <dbReference type="PIRNR" id="PIRNR036959"/>
    </source>
</evidence>
<dbReference type="PANTHER" id="PTHR10367">
    <property type="entry name" value="MRNA-CAPPING ENZYME"/>
    <property type="match status" value="1"/>
</dbReference>
<dbReference type="InterPro" id="IPR001339">
    <property type="entry name" value="mRNA_cap_enzyme_adenylation"/>
</dbReference>
<evidence type="ECO:0000256" key="5">
    <source>
        <dbReference type="ARBA" id="ARBA00022664"/>
    </source>
</evidence>
<keyword evidence="7 16" id="KW-0548">Nucleotidyltransferase</keyword>
<comment type="caution">
    <text evidence="21">The sequence shown here is derived from an EMBL/GenBank/DDBJ whole genome shotgun (WGS) entry which is preliminary data.</text>
</comment>
<keyword evidence="6 16" id="KW-0808">Transferase</keyword>
<keyword evidence="8 16" id="KW-0547">Nucleotide-binding</keyword>
<accession>A0A9P4TWG5</accession>
<dbReference type="AlphaFoldDB" id="A0A9P4TWG5"/>
<dbReference type="SUPFAM" id="SSF50249">
    <property type="entry name" value="Nucleic acid-binding proteins"/>
    <property type="match status" value="1"/>
</dbReference>
<gene>
    <name evidence="21" type="ORF">EJ08DRAFT_370448</name>
</gene>
<dbReference type="GO" id="GO:0004484">
    <property type="term" value="F:mRNA guanylyltransferase activity"/>
    <property type="evidence" value="ECO:0007669"/>
    <property type="project" value="UniProtKB-EC"/>
</dbReference>
<dbReference type="Pfam" id="PF01331">
    <property type="entry name" value="mRNA_cap_enzyme"/>
    <property type="match status" value="1"/>
</dbReference>
<evidence type="ECO:0000259" key="20">
    <source>
        <dbReference type="Pfam" id="PF03919"/>
    </source>
</evidence>
<dbReference type="Proteomes" id="UP000800235">
    <property type="component" value="Unassembled WGS sequence"/>
</dbReference>
<dbReference type="InterPro" id="IPR013846">
    <property type="entry name" value="mRNA_cap_enzyme_C"/>
</dbReference>
<feature type="compositionally biased region" description="Low complexity" evidence="18">
    <location>
        <begin position="383"/>
        <end position="393"/>
    </location>
</feature>
<keyword evidence="10 16" id="KW-0342">GTP-binding</keyword>
<comment type="function">
    <text evidence="16">Second step of mRNA capping. Transfer of the GMP moiety of GTP to the 5'-end of RNA via an enzyme-GMP covalent reaction intermediate.</text>
</comment>
<feature type="region of interest" description="Disordered" evidence="18">
    <location>
        <begin position="374"/>
        <end position="404"/>
    </location>
</feature>
<evidence type="ECO:0000313" key="21">
    <source>
        <dbReference type="EMBL" id="KAF2426595.1"/>
    </source>
</evidence>
<evidence type="ECO:0000256" key="10">
    <source>
        <dbReference type="ARBA" id="ARBA00023134"/>
    </source>
</evidence>
<dbReference type="SUPFAM" id="SSF56091">
    <property type="entry name" value="DNA ligase/mRNA capping enzyme, catalytic domain"/>
    <property type="match status" value="1"/>
</dbReference>
<evidence type="ECO:0000256" key="14">
    <source>
        <dbReference type="ARBA" id="ARBA00044624"/>
    </source>
</evidence>
<evidence type="ECO:0000256" key="4">
    <source>
        <dbReference type="ARBA" id="ARBA00019171"/>
    </source>
</evidence>